<proteinExistence type="inferred from homology"/>
<dbReference type="GO" id="GO:0004560">
    <property type="term" value="F:alpha-L-fucosidase activity"/>
    <property type="evidence" value="ECO:0007669"/>
    <property type="project" value="UniProtKB-EC"/>
</dbReference>
<dbReference type="OMA" id="HFNMNTF"/>
<gene>
    <name evidence="7" type="ORF">PGRI_066540</name>
</gene>
<keyword evidence="5" id="KW-0326">Glycosidase</keyword>
<organism evidence="7 8">
    <name type="scientific">Penicillium patulum</name>
    <name type="common">Penicillium griseofulvum</name>
    <dbReference type="NCBI Taxonomy" id="5078"/>
    <lineage>
        <taxon>Eukaryota</taxon>
        <taxon>Fungi</taxon>
        <taxon>Dikarya</taxon>
        <taxon>Ascomycota</taxon>
        <taxon>Pezizomycotina</taxon>
        <taxon>Eurotiomycetes</taxon>
        <taxon>Eurotiomycetidae</taxon>
        <taxon>Eurotiales</taxon>
        <taxon>Aspergillaceae</taxon>
        <taxon>Penicillium</taxon>
    </lineage>
</organism>
<evidence type="ECO:0000256" key="1">
    <source>
        <dbReference type="ARBA" id="ARBA00007951"/>
    </source>
</evidence>
<evidence type="ECO:0000256" key="5">
    <source>
        <dbReference type="ARBA" id="ARBA00023295"/>
    </source>
</evidence>
<dbReference type="PANTHER" id="PTHR10030:SF37">
    <property type="entry name" value="ALPHA-L-FUCOSIDASE-RELATED"/>
    <property type="match status" value="1"/>
</dbReference>
<evidence type="ECO:0000259" key="6">
    <source>
        <dbReference type="Pfam" id="PF01120"/>
    </source>
</evidence>
<evidence type="ECO:0000256" key="3">
    <source>
        <dbReference type="ARBA" id="ARBA00022729"/>
    </source>
</evidence>
<dbReference type="GO" id="GO:0016139">
    <property type="term" value="P:glycoside catabolic process"/>
    <property type="evidence" value="ECO:0007669"/>
    <property type="project" value="TreeGrafter"/>
</dbReference>
<accession>A0A135LQ58</accession>
<dbReference type="InterPro" id="IPR000933">
    <property type="entry name" value="Glyco_hydro_29"/>
</dbReference>
<evidence type="ECO:0000313" key="8">
    <source>
        <dbReference type="Proteomes" id="UP000070168"/>
    </source>
</evidence>
<dbReference type="SUPFAM" id="SSF51445">
    <property type="entry name" value="(Trans)glycosidases"/>
    <property type="match status" value="1"/>
</dbReference>
<dbReference type="GeneID" id="63709668"/>
<dbReference type="EC" id="3.2.1.51" evidence="2"/>
<evidence type="ECO:0000256" key="4">
    <source>
        <dbReference type="ARBA" id="ARBA00022801"/>
    </source>
</evidence>
<dbReference type="Pfam" id="PF01120">
    <property type="entry name" value="Alpha_L_fucos"/>
    <property type="match status" value="1"/>
</dbReference>
<feature type="domain" description="Glycoside hydrolase family 29 N-terminal" evidence="6">
    <location>
        <begin position="79"/>
        <end position="363"/>
    </location>
</feature>
<dbReference type="Proteomes" id="UP000070168">
    <property type="component" value="Unassembled WGS sequence"/>
</dbReference>
<name>A0A135LQ58_PENPA</name>
<comment type="similarity">
    <text evidence="1">Belongs to the glycosyl hydrolase 29 family.</text>
</comment>
<evidence type="ECO:0000256" key="2">
    <source>
        <dbReference type="ARBA" id="ARBA00012662"/>
    </source>
</evidence>
<dbReference type="STRING" id="5078.A0A135LQ58"/>
<dbReference type="PANTHER" id="PTHR10030">
    <property type="entry name" value="ALPHA-L-FUCOSIDASE"/>
    <property type="match status" value="1"/>
</dbReference>
<sequence length="478" mass="52732">MRSTNHILTGICAATGALAGSYQPKFRISPIDGSKIALPTKEQLAFQEKEIGVLIHFEIATYLDIDGCNKVPDLVPDIDLFDPTSINTDGWMDSAVSLGAKYATLVAKHNCGFAIWPSEVTFQDRENKTVPYDYTIAQSPVHGQDIVKSFVDSAKKYNLGHGFYYSVVVNNYLNVQNSDVRPGTWAPGQVNITNGTYDQIVYNQLSELWKGHGDLTEIWFDGGYSSSQKDKIETLLKETQPQAVIFNGCDTGGTCVSANPVRWIGTETGEAPEENWSTGLTNDGGDPTSPYFCPAECDTTLQTEGRWFFGVDQPLRPIEEMIDVYHKTVGRNCMLELDLSPDRSGAIPKEHAALYEQLGDFISSCYSKPVAGNAAHSSNKKGEYTIKLDKPTDIDRIVLMEDQTNGQVIRSYQVHAKIADNTNADAADIPFKLVSNGTSIGHKKIDIFDKPISATEILVKTTFVDTPKWRSVSLHFCD</sequence>
<evidence type="ECO:0000313" key="7">
    <source>
        <dbReference type="EMBL" id="KXG51082.1"/>
    </source>
</evidence>
<keyword evidence="8" id="KW-1185">Reference proteome</keyword>
<dbReference type="OrthoDB" id="6039950at2759"/>
<comment type="caution">
    <text evidence="7">The sequence shown here is derived from an EMBL/GenBank/DDBJ whole genome shotgun (WGS) entry which is preliminary data.</text>
</comment>
<dbReference type="Gene3D" id="2.60.120.260">
    <property type="entry name" value="Galactose-binding domain-like"/>
    <property type="match status" value="1"/>
</dbReference>
<dbReference type="EMBL" id="LHQR01000044">
    <property type="protein sequence ID" value="KXG51082.1"/>
    <property type="molecule type" value="Genomic_DNA"/>
</dbReference>
<reference evidence="7 8" key="1">
    <citation type="journal article" date="2016" name="BMC Genomics">
        <title>Genome sequencing and secondary metabolism of the postharvest pathogen Penicillium griseofulvum.</title>
        <authorList>
            <person name="Banani H."/>
            <person name="Marcet-Houben M."/>
            <person name="Ballester A.R."/>
            <person name="Abbruscato P."/>
            <person name="Gonzalez-Candelas L."/>
            <person name="Gabaldon T."/>
            <person name="Spadaro D."/>
        </authorList>
    </citation>
    <scope>NUCLEOTIDE SEQUENCE [LARGE SCALE GENOMIC DNA]</scope>
    <source>
        <strain evidence="7 8">PG3</strain>
    </source>
</reference>
<protein>
    <recommendedName>
        <fullName evidence="2">alpha-L-fucosidase</fullName>
        <ecNumber evidence="2">3.2.1.51</ecNumber>
    </recommendedName>
</protein>
<keyword evidence="3" id="KW-0732">Signal</keyword>
<dbReference type="RefSeq" id="XP_040649618.1">
    <property type="nucleotide sequence ID" value="XM_040794368.1"/>
</dbReference>
<dbReference type="GO" id="GO:0006004">
    <property type="term" value="P:fucose metabolic process"/>
    <property type="evidence" value="ECO:0007669"/>
    <property type="project" value="TreeGrafter"/>
</dbReference>
<dbReference type="InterPro" id="IPR017853">
    <property type="entry name" value="GH"/>
</dbReference>
<dbReference type="AlphaFoldDB" id="A0A135LQ58"/>
<keyword evidence="4 7" id="KW-0378">Hydrolase</keyword>
<dbReference type="Gene3D" id="3.20.20.80">
    <property type="entry name" value="Glycosidases"/>
    <property type="match status" value="1"/>
</dbReference>
<dbReference type="InterPro" id="IPR057739">
    <property type="entry name" value="Glyco_hydro_29_N"/>
</dbReference>
<dbReference type="SMART" id="SM00812">
    <property type="entry name" value="Alpha_L_fucos"/>
    <property type="match status" value="1"/>
</dbReference>